<evidence type="ECO:0000256" key="1">
    <source>
        <dbReference type="ARBA" id="ARBA00022729"/>
    </source>
</evidence>
<organism evidence="6 7">
    <name type="scientific">Parathielavia hyrcaniae</name>
    <dbReference type="NCBI Taxonomy" id="113614"/>
    <lineage>
        <taxon>Eukaryota</taxon>
        <taxon>Fungi</taxon>
        <taxon>Dikarya</taxon>
        <taxon>Ascomycota</taxon>
        <taxon>Pezizomycotina</taxon>
        <taxon>Sordariomycetes</taxon>
        <taxon>Sordariomycetidae</taxon>
        <taxon>Sordariales</taxon>
        <taxon>Chaetomiaceae</taxon>
        <taxon>Parathielavia</taxon>
    </lineage>
</organism>
<name>A0AAN6QBR8_9PEZI</name>
<keyword evidence="7" id="KW-1185">Reference proteome</keyword>
<gene>
    <name evidence="6" type="ORF">N658DRAFT_503497</name>
</gene>
<accession>A0AAN6QBR8</accession>
<dbReference type="InterPro" id="IPR018466">
    <property type="entry name" value="Kre9/Knh1-like_N"/>
</dbReference>
<keyword evidence="3" id="KW-1133">Transmembrane helix</keyword>
<dbReference type="EMBL" id="MU863625">
    <property type="protein sequence ID" value="KAK4105335.1"/>
    <property type="molecule type" value="Genomic_DNA"/>
</dbReference>
<evidence type="ECO:0000259" key="5">
    <source>
        <dbReference type="Pfam" id="PF10342"/>
    </source>
</evidence>
<protein>
    <recommendedName>
        <fullName evidence="5">Yeast cell wall synthesis Kre9/Knh1-like N-terminal domain-containing protein</fullName>
    </recommendedName>
</protein>
<proteinExistence type="predicted"/>
<reference evidence="6" key="2">
    <citation type="submission" date="2023-05" db="EMBL/GenBank/DDBJ databases">
        <authorList>
            <consortium name="Lawrence Berkeley National Laboratory"/>
            <person name="Steindorff A."/>
            <person name="Hensen N."/>
            <person name="Bonometti L."/>
            <person name="Westerberg I."/>
            <person name="Brannstrom I.O."/>
            <person name="Guillou S."/>
            <person name="Cros-Aarteil S."/>
            <person name="Calhoun S."/>
            <person name="Haridas S."/>
            <person name="Kuo A."/>
            <person name="Mondo S."/>
            <person name="Pangilinan J."/>
            <person name="Riley R."/>
            <person name="Labutti K."/>
            <person name="Andreopoulos B."/>
            <person name="Lipzen A."/>
            <person name="Chen C."/>
            <person name="Yanf M."/>
            <person name="Daum C."/>
            <person name="Ng V."/>
            <person name="Clum A."/>
            <person name="Ohm R."/>
            <person name="Martin F."/>
            <person name="Silar P."/>
            <person name="Natvig D."/>
            <person name="Lalanne C."/>
            <person name="Gautier V."/>
            <person name="Ament-Velasquez S.L."/>
            <person name="Kruys A."/>
            <person name="Hutchinson M.I."/>
            <person name="Powell A.J."/>
            <person name="Barry K."/>
            <person name="Miller A.N."/>
            <person name="Grigoriev I.V."/>
            <person name="Debuchy R."/>
            <person name="Gladieux P."/>
            <person name="Thoren M.H."/>
            <person name="Johannesson H."/>
        </authorList>
    </citation>
    <scope>NUCLEOTIDE SEQUENCE</scope>
    <source>
        <strain evidence="6">CBS 757.83</strain>
    </source>
</reference>
<feature type="signal peptide" evidence="4">
    <location>
        <begin position="1"/>
        <end position="17"/>
    </location>
</feature>
<keyword evidence="3" id="KW-0812">Transmembrane</keyword>
<feature type="region of interest" description="Disordered" evidence="2">
    <location>
        <begin position="130"/>
        <end position="186"/>
    </location>
</feature>
<feature type="transmembrane region" description="Helical" evidence="3">
    <location>
        <begin position="189"/>
        <end position="206"/>
    </location>
</feature>
<dbReference type="PANTHER" id="PTHR40633">
    <property type="entry name" value="MATRIX PROTEIN, PUTATIVE (AFU_ORTHOLOGUE AFUA_8G05410)-RELATED"/>
    <property type="match status" value="1"/>
</dbReference>
<reference evidence="6" key="1">
    <citation type="journal article" date="2023" name="Mol. Phylogenet. Evol.">
        <title>Genome-scale phylogeny and comparative genomics of the fungal order Sordariales.</title>
        <authorList>
            <person name="Hensen N."/>
            <person name="Bonometti L."/>
            <person name="Westerberg I."/>
            <person name="Brannstrom I.O."/>
            <person name="Guillou S."/>
            <person name="Cros-Aarteil S."/>
            <person name="Calhoun S."/>
            <person name="Haridas S."/>
            <person name="Kuo A."/>
            <person name="Mondo S."/>
            <person name="Pangilinan J."/>
            <person name="Riley R."/>
            <person name="LaButti K."/>
            <person name="Andreopoulos B."/>
            <person name="Lipzen A."/>
            <person name="Chen C."/>
            <person name="Yan M."/>
            <person name="Daum C."/>
            <person name="Ng V."/>
            <person name="Clum A."/>
            <person name="Steindorff A."/>
            <person name="Ohm R.A."/>
            <person name="Martin F."/>
            <person name="Silar P."/>
            <person name="Natvig D.O."/>
            <person name="Lalanne C."/>
            <person name="Gautier V."/>
            <person name="Ament-Velasquez S.L."/>
            <person name="Kruys A."/>
            <person name="Hutchinson M.I."/>
            <person name="Powell A.J."/>
            <person name="Barry K."/>
            <person name="Miller A.N."/>
            <person name="Grigoriev I.V."/>
            <person name="Debuchy R."/>
            <person name="Gladieux P."/>
            <person name="Hiltunen Thoren M."/>
            <person name="Johannesson H."/>
        </authorList>
    </citation>
    <scope>NUCLEOTIDE SEQUENCE</scope>
    <source>
        <strain evidence="6">CBS 757.83</strain>
    </source>
</reference>
<feature type="domain" description="Yeast cell wall synthesis Kre9/Knh1-like N-terminal" evidence="5">
    <location>
        <begin position="24"/>
        <end position="101"/>
    </location>
</feature>
<comment type="caution">
    <text evidence="6">The sequence shown here is derived from an EMBL/GenBank/DDBJ whole genome shotgun (WGS) entry which is preliminary data.</text>
</comment>
<dbReference type="Pfam" id="PF10342">
    <property type="entry name" value="Kre9_KNH"/>
    <property type="match status" value="1"/>
</dbReference>
<dbReference type="AlphaFoldDB" id="A0AAN6QBR8"/>
<evidence type="ECO:0000313" key="6">
    <source>
        <dbReference type="EMBL" id="KAK4105335.1"/>
    </source>
</evidence>
<evidence type="ECO:0000256" key="3">
    <source>
        <dbReference type="SAM" id="Phobius"/>
    </source>
</evidence>
<feature type="chain" id="PRO_5042819241" description="Yeast cell wall synthesis Kre9/Knh1-like N-terminal domain-containing protein" evidence="4">
    <location>
        <begin position="18"/>
        <end position="207"/>
    </location>
</feature>
<feature type="compositionally biased region" description="Low complexity" evidence="2">
    <location>
        <begin position="130"/>
        <end position="183"/>
    </location>
</feature>
<keyword evidence="3" id="KW-0472">Membrane</keyword>
<dbReference type="PANTHER" id="PTHR40633:SF1">
    <property type="entry name" value="GPI ANCHORED SERINE-THREONINE RICH PROTEIN (AFU_ORTHOLOGUE AFUA_1G03630)"/>
    <property type="match status" value="1"/>
</dbReference>
<keyword evidence="1 4" id="KW-0732">Signal</keyword>
<evidence type="ECO:0000256" key="4">
    <source>
        <dbReference type="SAM" id="SignalP"/>
    </source>
</evidence>
<evidence type="ECO:0000313" key="7">
    <source>
        <dbReference type="Proteomes" id="UP001305647"/>
    </source>
</evidence>
<dbReference type="InterPro" id="IPR052982">
    <property type="entry name" value="SRP1/TIP1-like"/>
</dbReference>
<sequence length="207" mass="21105">MKFSFGAVLAFAAAVLAQPVLLNSNYDIEEGEPFTLMWNNAQGPVTITLMTGDPNNLDVVRDLTSGVTGSQYTFTLSGLPSGNYAIRITDGSGEPNYSPLFAYSGTGSLSSTSASSSATISSSATVSSTAFSSSSSSTGSESETSSTTESASTSASTLTTTSSERPSSTSDASPSTTTTPPNTNDGQRFASPLAFVLVAVAALVFFK</sequence>
<dbReference type="Proteomes" id="UP001305647">
    <property type="component" value="Unassembled WGS sequence"/>
</dbReference>
<evidence type="ECO:0000256" key="2">
    <source>
        <dbReference type="SAM" id="MobiDB-lite"/>
    </source>
</evidence>